<proteinExistence type="predicted"/>
<protein>
    <submittedName>
        <fullName evidence="1">Uncharacterized protein</fullName>
    </submittedName>
</protein>
<evidence type="ECO:0000313" key="1">
    <source>
        <dbReference type="EnsemblMetazoa" id="AFUN018585-PA"/>
    </source>
</evidence>
<accession>A0A4Y0BCW3</accession>
<dbReference type="AlphaFoldDB" id="A0A4Y0BCW3"/>
<dbReference type="VEuPathDB" id="VectorBase:AFUN018585"/>
<dbReference type="EnsemblMetazoa" id="AFUN018585-RA">
    <property type="protein sequence ID" value="AFUN018585-PA"/>
    <property type="gene ID" value="AFUN018585"/>
</dbReference>
<name>A0A4Y0BCW3_ANOFN</name>
<organism evidence="1">
    <name type="scientific">Anopheles funestus</name>
    <name type="common">African malaria mosquito</name>
    <dbReference type="NCBI Taxonomy" id="62324"/>
    <lineage>
        <taxon>Eukaryota</taxon>
        <taxon>Metazoa</taxon>
        <taxon>Ecdysozoa</taxon>
        <taxon>Arthropoda</taxon>
        <taxon>Hexapoda</taxon>
        <taxon>Insecta</taxon>
        <taxon>Pterygota</taxon>
        <taxon>Neoptera</taxon>
        <taxon>Endopterygota</taxon>
        <taxon>Diptera</taxon>
        <taxon>Nematocera</taxon>
        <taxon>Culicoidea</taxon>
        <taxon>Culicidae</taxon>
        <taxon>Anophelinae</taxon>
        <taxon>Anopheles</taxon>
    </lineage>
</organism>
<sequence>MDCFGNEAIQLLKAFYNADVWSWLVRLAEVGVIRWLPEVGDIRWLAEVGNLDQQLLHHCGSIVHLIVQHVVLHLQPRYYFTHLFISNE</sequence>
<reference evidence="1" key="1">
    <citation type="submission" date="2020-05" db="UniProtKB">
        <authorList>
            <consortium name="EnsemblMetazoa"/>
        </authorList>
    </citation>
    <scope>IDENTIFICATION</scope>
    <source>
        <strain evidence="1">FUMOZ</strain>
    </source>
</reference>